<keyword evidence="2" id="KW-0238">DNA-binding</keyword>
<keyword evidence="4" id="KW-1133">Transmembrane helix</keyword>
<feature type="transmembrane region" description="Helical" evidence="4">
    <location>
        <begin position="299"/>
        <end position="321"/>
    </location>
</feature>
<evidence type="ECO:0000259" key="5">
    <source>
        <dbReference type="PROSITE" id="PS01124"/>
    </source>
</evidence>
<keyword evidence="3" id="KW-0804">Transcription</keyword>
<organism evidence="6 7">
    <name type="scientific">Paenibacillus qinlingensis</name>
    <dbReference type="NCBI Taxonomy" id="1837343"/>
    <lineage>
        <taxon>Bacteria</taxon>
        <taxon>Bacillati</taxon>
        <taxon>Bacillota</taxon>
        <taxon>Bacilli</taxon>
        <taxon>Bacillales</taxon>
        <taxon>Paenibacillaceae</taxon>
        <taxon>Paenibacillus</taxon>
    </lineage>
</organism>
<dbReference type="Pfam" id="PF12833">
    <property type="entry name" value="HTH_18"/>
    <property type="match status" value="1"/>
</dbReference>
<dbReference type="PROSITE" id="PS00041">
    <property type="entry name" value="HTH_ARAC_FAMILY_1"/>
    <property type="match status" value="1"/>
</dbReference>
<dbReference type="InterPro" id="IPR009057">
    <property type="entry name" value="Homeodomain-like_sf"/>
</dbReference>
<evidence type="ECO:0000256" key="2">
    <source>
        <dbReference type="ARBA" id="ARBA00023125"/>
    </source>
</evidence>
<evidence type="ECO:0000313" key="6">
    <source>
        <dbReference type="EMBL" id="MDR6550590.1"/>
    </source>
</evidence>
<gene>
    <name evidence="6" type="ORF">J2736_001777</name>
</gene>
<keyword evidence="4" id="KW-0812">Transmembrane</keyword>
<dbReference type="EMBL" id="JAVDSB010000002">
    <property type="protein sequence ID" value="MDR6550590.1"/>
    <property type="molecule type" value="Genomic_DNA"/>
</dbReference>
<sequence>MKTMKSWYDYFHSNRSSRLILLLTIGMFIIITTAGSTSYVSSKSVLQGEVSEPQIHLLRLGMEAVNNSINTADQIGVNILLSKLTYQFLNPVSDMQQTEIAHLVEYLDNLTVSPAVEAVMIYDLVRQRIVGSTPYGYSSQLSNLFDTGWQSYIADLNPNRFTIVDRTKSSQFGTEQKIETITLFRPVVREDAIVGVIMVNVNKKKLFDKIFENYTSQTDASRFVIDSNNHIIYETNNRIQSQDGIASAISQNNKTYFDFSDDKETYLISQVSSDITGWKFVSIITQQRLLQKVSTIRNAVFGLSIISIIAGIIGIIITHYITFKPVRRIRHLLLGGQTHPTNLENRDLEDYLVKLTTDLSNVSSLVKHNRSELHAKYMHDLIAGRMSSWEMKDRWHRHFTDWTDQSLFTVLLSIDKYYQWTSSYNEEDQNLLWFAIKNVTEEIMGSHWRIALVERDLNLLLIVQKTEERQHIQLLKEDLSYLADTIHKLIHVEVSAAVGNEFGDYVNLRNSCLQAELALTYRLYQGYSSITLFSELVESEDNKTIDPLWKKDLLTCLEGGNEEIAFKLLDALKQFMKESLVSPVEAISFFQQLMDGLVSHFGEQGIAKLSILRRYNSFWFKTMHLDDIIQVFVQVYQESSQLSEQRSNSRDYLVVQQMVHYMKQHLHENIGVSEIADSVGLSKSSVNSIFKQEMNRTLYDYLTELRMHEIEAQLEGTDLKIADIAVKVGYQNENSLIRAFRKHRSITPGQFREMARKQQSSDSSTYIQ</sequence>
<dbReference type="Proteomes" id="UP001267290">
    <property type="component" value="Unassembled WGS sequence"/>
</dbReference>
<name>A0ABU1NSY0_9BACL</name>
<evidence type="ECO:0000256" key="3">
    <source>
        <dbReference type="ARBA" id="ARBA00023163"/>
    </source>
</evidence>
<dbReference type="PROSITE" id="PS01124">
    <property type="entry name" value="HTH_ARAC_FAMILY_2"/>
    <property type="match status" value="1"/>
</dbReference>
<keyword evidence="7" id="KW-1185">Reference proteome</keyword>
<dbReference type="InterPro" id="IPR018060">
    <property type="entry name" value="HTH_AraC"/>
</dbReference>
<feature type="domain" description="HTH araC/xylS-type" evidence="5">
    <location>
        <begin position="656"/>
        <end position="754"/>
    </location>
</feature>
<evidence type="ECO:0000256" key="4">
    <source>
        <dbReference type="SAM" id="Phobius"/>
    </source>
</evidence>
<dbReference type="SUPFAM" id="SSF46689">
    <property type="entry name" value="Homeodomain-like"/>
    <property type="match status" value="2"/>
</dbReference>
<comment type="caution">
    <text evidence="6">The sequence shown here is derived from an EMBL/GenBank/DDBJ whole genome shotgun (WGS) entry which is preliminary data.</text>
</comment>
<reference evidence="6 7" key="1">
    <citation type="submission" date="2023-07" db="EMBL/GenBank/DDBJ databases">
        <title>Sorghum-associated microbial communities from plants grown in Nebraska, USA.</title>
        <authorList>
            <person name="Schachtman D."/>
        </authorList>
    </citation>
    <scope>NUCLEOTIDE SEQUENCE [LARGE SCALE GENOMIC DNA]</scope>
    <source>
        <strain evidence="6 7">CC258</strain>
    </source>
</reference>
<dbReference type="Gene3D" id="1.10.10.60">
    <property type="entry name" value="Homeodomain-like"/>
    <property type="match status" value="2"/>
</dbReference>
<evidence type="ECO:0000256" key="1">
    <source>
        <dbReference type="ARBA" id="ARBA00023015"/>
    </source>
</evidence>
<dbReference type="SMART" id="SM00342">
    <property type="entry name" value="HTH_ARAC"/>
    <property type="match status" value="1"/>
</dbReference>
<protein>
    <submittedName>
        <fullName evidence="6">AraC-like DNA-binding protein</fullName>
    </submittedName>
</protein>
<keyword evidence="1" id="KW-0805">Transcription regulation</keyword>
<dbReference type="PANTHER" id="PTHR43280">
    <property type="entry name" value="ARAC-FAMILY TRANSCRIPTIONAL REGULATOR"/>
    <property type="match status" value="1"/>
</dbReference>
<keyword evidence="4" id="KW-0472">Membrane</keyword>
<dbReference type="InterPro" id="IPR018062">
    <property type="entry name" value="HTH_AraC-typ_CS"/>
</dbReference>
<proteinExistence type="predicted"/>
<dbReference type="Gene3D" id="3.30.450.20">
    <property type="entry name" value="PAS domain"/>
    <property type="match status" value="1"/>
</dbReference>
<evidence type="ECO:0000313" key="7">
    <source>
        <dbReference type="Proteomes" id="UP001267290"/>
    </source>
</evidence>
<dbReference type="PANTHER" id="PTHR43280:SF10">
    <property type="entry name" value="REGULATORY PROTEIN POCR"/>
    <property type="match status" value="1"/>
</dbReference>
<accession>A0ABU1NSY0</accession>